<dbReference type="Proteomes" id="UP001077662">
    <property type="component" value="Unassembled WGS sequence"/>
</dbReference>
<evidence type="ECO:0000313" key="1">
    <source>
        <dbReference type="EMBL" id="MCZ0810022.1"/>
    </source>
</evidence>
<comment type="caution">
    <text evidence="1">The sequence shown here is derived from an EMBL/GenBank/DDBJ whole genome shotgun (WGS) entry which is preliminary data.</text>
</comment>
<evidence type="ECO:0000313" key="2">
    <source>
        <dbReference type="Proteomes" id="UP001077662"/>
    </source>
</evidence>
<name>A0AAP3DL44_BRELA</name>
<protein>
    <submittedName>
        <fullName evidence="1">Uncharacterized protein</fullName>
    </submittedName>
</protein>
<proteinExistence type="predicted"/>
<dbReference type="AlphaFoldDB" id="A0AAP3DL44"/>
<dbReference type="RefSeq" id="WP_258434849.1">
    <property type="nucleotide sequence ID" value="NZ_JANSGW010000052.1"/>
</dbReference>
<organism evidence="1 2">
    <name type="scientific">Brevibacillus laterosporus</name>
    <name type="common">Bacillus laterosporus</name>
    <dbReference type="NCBI Taxonomy" id="1465"/>
    <lineage>
        <taxon>Bacteria</taxon>
        <taxon>Bacillati</taxon>
        <taxon>Bacillota</taxon>
        <taxon>Bacilli</taxon>
        <taxon>Bacillales</taxon>
        <taxon>Paenibacillaceae</taxon>
        <taxon>Brevibacillus</taxon>
    </lineage>
</organism>
<dbReference type="EMBL" id="JAPTNE010000052">
    <property type="protein sequence ID" value="MCZ0810022.1"/>
    <property type="molecule type" value="Genomic_DNA"/>
</dbReference>
<reference evidence="1" key="1">
    <citation type="submission" date="2022-09" db="EMBL/GenBank/DDBJ databases">
        <title>Genome analysis and characterization of larvicidal activity of Brevibacillus strains.</title>
        <authorList>
            <person name="Patrusheva E.V."/>
            <person name="Izotova A.O."/>
            <person name="Toshchakov S.V."/>
            <person name="Sineoky S.P."/>
        </authorList>
    </citation>
    <scope>NUCLEOTIDE SEQUENCE</scope>
    <source>
        <strain evidence="1">VKPM_B-13247</strain>
    </source>
</reference>
<accession>A0AAP3DL44</accession>
<sequence>MSFRINDLMITVLPKKGQISECRPGFTSCDGGCSNPNTRFPAEKVDSNELTEIKEILRHAISRVEAPDLEHKILPGTCEGIEALEEKLQGALNELRSYMATKENSKDI</sequence>
<gene>
    <name evidence="1" type="ORF">O0554_24525</name>
</gene>